<name>F4XWI4_9CYAN</name>
<keyword evidence="1" id="KW-1133">Transmembrane helix</keyword>
<accession>F4XWI4</accession>
<organism evidence="2 3">
    <name type="scientific">Moorena producens 3L</name>
    <dbReference type="NCBI Taxonomy" id="489825"/>
    <lineage>
        <taxon>Bacteria</taxon>
        <taxon>Bacillati</taxon>
        <taxon>Cyanobacteriota</taxon>
        <taxon>Cyanophyceae</taxon>
        <taxon>Coleofasciculales</taxon>
        <taxon>Coleofasciculaceae</taxon>
        <taxon>Moorena</taxon>
    </lineage>
</organism>
<dbReference type="AlphaFoldDB" id="F4XWI4"/>
<evidence type="ECO:0000256" key="1">
    <source>
        <dbReference type="SAM" id="Phobius"/>
    </source>
</evidence>
<dbReference type="Pfam" id="PF17310">
    <property type="entry name" value="DUF5357"/>
    <property type="match status" value="2"/>
</dbReference>
<dbReference type="RefSeq" id="WP_008187703.1">
    <property type="nucleotide sequence ID" value="NZ_GL890942.1"/>
</dbReference>
<feature type="transmembrane region" description="Helical" evidence="1">
    <location>
        <begin position="56"/>
        <end position="79"/>
    </location>
</feature>
<keyword evidence="1" id="KW-0472">Membrane</keyword>
<reference evidence="3" key="1">
    <citation type="journal article" date="2011" name="Proc. Natl. Acad. Sci. U.S.A.">
        <title>Genomic insights into the physiology and ecology of the marine filamentous cyanobacterium Lyngbya majuscula.</title>
        <authorList>
            <person name="Jones A.C."/>
            <person name="Monroe E.A."/>
            <person name="Podell S."/>
            <person name="Hess W.R."/>
            <person name="Klages S."/>
            <person name="Esquenazi E."/>
            <person name="Niessen S."/>
            <person name="Hoover H."/>
            <person name="Rothmann M."/>
            <person name="Lasken R.S."/>
            <person name="Yates J.R.III."/>
            <person name="Reinhardt R."/>
            <person name="Kube M."/>
            <person name="Burkart M.D."/>
            <person name="Allen E.E."/>
            <person name="Dorrestein P.C."/>
            <person name="Gerwick W.H."/>
            <person name="Gerwick L."/>
        </authorList>
    </citation>
    <scope>NUCLEOTIDE SEQUENCE [LARGE SCALE GENOMIC DNA]</scope>
    <source>
        <strain evidence="3">3L</strain>
    </source>
</reference>
<dbReference type="Proteomes" id="UP000003959">
    <property type="component" value="Unassembled WGS sequence"/>
</dbReference>
<keyword evidence="1" id="KW-0812">Transmembrane</keyword>
<evidence type="ECO:0000313" key="3">
    <source>
        <dbReference type="Proteomes" id="UP000003959"/>
    </source>
</evidence>
<feature type="transmembrane region" description="Helical" evidence="1">
    <location>
        <begin position="31"/>
        <end position="50"/>
    </location>
</feature>
<proteinExistence type="predicted"/>
<dbReference type="EMBL" id="GL890942">
    <property type="protein sequence ID" value="EGJ31169.1"/>
    <property type="molecule type" value="Genomic_DNA"/>
</dbReference>
<feature type="transmembrane region" description="Helical" evidence="1">
    <location>
        <begin position="91"/>
        <end position="110"/>
    </location>
</feature>
<sequence>MKFFTSLFEFVIGLAVVDWVVKVLKPPKAFSWQALMWLTVFSYVMAGLATGFVQRLIASCGGILFILFVYWVTAAAAKLRIAKKNKDAKTGLPLGPWITGALTSIYLFGINLNLGEYQPEIQGISTYLFGIDSRDVSSWTFISWPLISAVIATLPYILAVRLELKKPSPAERQYLVILFGSQLLISCWIQFYFVIQNWLVQYPSLLSDDFIHSSFVWKLPSAQVTMLSRGVSILEGMEVQLKEELNAKSWSEVEKSLLKVNHQKLLKEIEYQAKQSSPVAEDPLWKVTYKFSSRESGYDYNLDLQANWNGPRSSPDTKPEYYSFTKSCRIKQVDGRSGLGSQAIGNVECQPSRTGEIEVFADQGKR</sequence>
<evidence type="ECO:0000313" key="2">
    <source>
        <dbReference type="EMBL" id="EGJ31169.1"/>
    </source>
</evidence>
<dbReference type="HOGENOM" id="CLU_808182_0_0_3"/>
<dbReference type="eggNOG" id="ENOG502ZXWV">
    <property type="taxonomic scope" value="Bacteria"/>
</dbReference>
<protein>
    <recommendedName>
        <fullName evidence="4">DUF5357 domain-containing protein</fullName>
    </recommendedName>
</protein>
<gene>
    <name evidence="2" type="ORF">LYNGBM3L_43470</name>
</gene>
<evidence type="ECO:0008006" key="4">
    <source>
        <dbReference type="Google" id="ProtNLM"/>
    </source>
</evidence>
<feature type="transmembrane region" description="Helical" evidence="1">
    <location>
        <begin position="174"/>
        <end position="195"/>
    </location>
</feature>
<dbReference type="OrthoDB" id="527058at2"/>
<feature type="transmembrane region" description="Helical" evidence="1">
    <location>
        <begin position="142"/>
        <end position="162"/>
    </location>
</feature>
<dbReference type="InterPro" id="IPR020360">
    <property type="entry name" value="Uncharacterised_alr2393"/>
</dbReference>
<keyword evidence="3" id="KW-1185">Reference proteome</keyword>